<dbReference type="RefSeq" id="WP_139381447.1">
    <property type="nucleotide sequence ID" value="NZ_BMCL01000002.1"/>
</dbReference>
<evidence type="ECO:0000256" key="2">
    <source>
        <dbReference type="SAM" id="SignalP"/>
    </source>
</evidence>
<feature type="signal peptide" evidence="2">
    <location>
        <begin position="1"/>
        <end position="24"/>
    </location>
</feature>
<dbReference type="STRING" id="428993.SAMN06296058_1504"/>
<evidence type="ECO:0000313" key="3">
    <source>
        <dbReference type="EMBL" id="SKC60474.1"/>
    </source>
</evidence>
<evidence type="ECO:0000256" key="1">
    <source>
        <dbReference type="SAM" id="MobiDB-lite"/>
    </source>
</evidence>
<feature type="region of interest" description="Disordered" evidence="1">
    <location>
        <begin position="161"/>
        <end position="188"/>
    </location>
</feature>
<evidence type="ECO:0000313" key="4">
    <source>
        <dbReference type="Proteomes" id="UP000190341"/>
    </source>
</evidence>
<feature type="compositionally biased region" description="Basic and acidic residues" evidence="1">
    <location>
        <begin position="163"/>
        <end position="182"/>
    </location>
</feature>
<protein>
    <recommendedName>
        <fullName evidence="5">DUF4124 domain-containing protein</fullName>
    </recommendedName>
</protein>
<sequence>MKLSRGCAMAVAGACLWVSAPAMADTYYYYCYLENAYGGGGYAYTPIMQTSVALDERATGFAYADFASHLLADSSSMRTGCYRGTNLKGVQESHDYQVKQGGMEVAWNDPPIPSEPVVEYPVTDSLIIEEAEPLTVPPEVMEARAMEEQRRRSAAMAKVMAENARRDAQLEADLQKVRERDRRRGRMQ</sequence>
<evidence type="ECO:0008006" key="5">
    <source>
        <dbReference type="Google" id="ProtNLM"/>
    </source>
</evidence>
<dbReference type="Proteomes" id="UP000190341">
    <property type="component" value="Unassembled WGS sequence"/>
</dbReference>
<reference evidence="3 4" key="1">
    <citation type="submission" date="2017-02" db="EMBL/GenBank/DDBJ databases">
        <authorList>
            <person name="Peterson S.W."/>
        </authorList>
    </citation>
    <scope>NUCLEOTIDE SEQUENCE [LARGE SCALE GENOMIC DNA]</scope>
    <source>
        <strain evidence="3 4">P15</strain>
    </source>
</reference>
<proteinExistence type="predicted"/>
<dbReference type="AlphaFoldDB" id="A0A1T5KA11"/>
<accession>A0A1T5KA11</accession>
<keyword evidence="4" id="KW-1185">Reference proteome</keyword>
<name>A0A1T5KA11_9GAMM</name>
<keyword evidence="2" id="KW-0732">Signal</keyword>
<organism evidence="3 4">
    <name type="scientific">Pseudoxanthomonas indica</name>
    <dbReference type="NCBI Taxonomy" id="428993"/>
    <lineage>
        <taxon>Bacteria</taxon>
        <taxon>Pseudomonadati</taxon>
        <taxon>Pseudomonadota</taxon>
        <taxon>Gammaproteobacteria</taxon>
        <taxon>Lysobacterales</taxon>
        <taxon>Lysobacteraceae</taxon>
        <taxon>Pseudoxanthomonas</taxon>
    </lineage>
</organism>
<dbReference type="EMBL" id="FUZV01000001">
    <property type="protein sequence ID" value="SKC60474.1"/>
    <property type="molecule type" value="Genomic_DNA"/>
</dbReference>
<feature type="chain" id="PRO_5013227972" description="DUF4124 domain-containing protein" evidence="2">
    <location>
        <begin position="25"/>
        <end position="188"/>
    </location>
</feature>
<gene>
    <name evidence="3" type="ORF">SAMN06296058_1504</name>
</gene>